<dbReference type="Proteomes" id="UP000784435">
    <property type="component" value="Unassembled WGS sequence"/>
</dbReference>
<gene>
    <name evidence="1" type="ORF">K8V08_09140</name>
</gene>
<name>A0A921SP10_9MICO</name>
<dbReference type="GO" id="GO:0016787">
    <property type="term" value="F:hydrolase activity"/>
    <property type="evidence" value="ECO:0007669"/>
    <property type="project" value="UniProtKB-KW"/>
</dbReference>
<evidence type="ECO:0000313" key="1">
    <source>
        <dbReference type="EMBL" id="HJG80561.1"/>
    </source>
</evidence>
<proteinExistence type="predicted"/>
<sequence>MLSTDTVGISDFLDSEKGVTLAVEGLEQGDSVDFQVDPISGQNVESAVLSAEAGEDGVASTIVYGTSTTGGEDYLGDYEVTVDADELTATFSVVADDDAPEGGDDGKQLP</sequence>
<organism evidence="1 2">
    <name type="scientific">Brevibacterium senegalense</name>
    <dbReference type="NCBI Taxonomy" id="1033736"/>
    <lineage>
        <taxon>Bacteria</taxon>
        <taxon>Bacillati</taxon>
        <taxon>Actinomycetota</taxon>
        <taxon>Actinomycetes</taxon>
        <taxon>Micrococcales</taxon>
        <taxon>Brevibacteriaceae</taxon>
        <taxon>Brevibacterium</taxon>
    </lineage>
</organism>
<comment type="caution">
    <text evidence="1">The sequence shown here is derived from an EMBL/GenBank/DDBJ whole genome shotgun (WGS) entry which is preliminary data.</text>
</comment>
<protein>
    <submittedName>
        <fullName evidence="1">Hydrolase</fullName>
    </submittedName>
</protein>
<reference evidence="1" key="2">
    <citation type="submission" date="2021-09" db="EMBL/GenBank/DDBJ databases">
        <authorList>
            <person name="Gilroy R."/>
        </authorList>
    </citation>
    <scope>NUCLEOTIDE SEQUENCE</scope>
    <source>
        <strain evidence="1">ChiGjej5B5-7349</strain>
    </source>
</reference>
<evidence type="ECO:0000313" key="2">
    <source>
        <dbReference type="Proteomes" id="UP000784435"/>
    </source>
</evidence>
<dbReference type="AlphaFoldDB" id="A0A921SP10"/>
<dbReference type="EMBL" id="DYUK01000195">
    <property type="protein sequence ID" value="HJG80561.1"/>
    <property type="molecule type" value="Genomic_DNA"/>
</dbReference>
<keyword evidence="1" id="KW-0378">Hydrolase</keyword>
<accession>A0A921SP10</accession>
<reference evidence="1" key="1">
    <citation type="journal article" date="2021" name="PeerJ">
        <title>Extensive microbial diversity within the chicken gut microbiome revealed by metagenomics and culture.</title>
        <authorList>
            <person name="Gilroy R."/>
            <person name="Ravi A."/>
            <person name="Getino M."/>
            <person name="Pursley I."/>
            <person name="Horton D.L."/>
            <person name="Alikhan N.F."/>
            <person name="Baker D."/>
            <person name="Gharbi K."/>
            <person name="Hall N."/>
            <person name="Watson M."/>
            <person name="Adriaenssens E.M."/>
            <person name="Foster-Nyarko E."/>
            <person name="Jarju S."/>
            <person name="Secka A."/>
            <person name="Antonio M."/>
            <person name="Oren A."/>
            <person name="Chaudhuri R.R."/>
            <person name="La Ragione R."/>
            <person name="Hildebrand F."/>
            <person name="Pallen M.J."/>
        </authorList>
    </citation>
    <scope>NUCLEOTIDE SEQUENCE</scope>
    <source>
        <strain evidence="1">ChiGjej5B5-7349</strain>
    </source>
</reference>
<feature type="non-terminal residue" evidence="1">
    <location>
        <position position="110"/>
    </location>
</feature>